<feature type="transmembrane region" description="Helical" evidence="1">
    <location>
        <begin position="50"/>
        <end position="68"/>
    </location>
</feature>
<dbReference type="GeneID" id="23866217"/>
<dbReference type="Proteomes" id="UP000002316">
    <property type="component" value="Chromosome 11"/>
</dbReference>
<reference evidence="3" key="1">
    <citation type="journal article" date="2010" name="PLoS Negl. Trop. Dis.">
        <title>The genome sequence of Trypanosoma brucei gambiense, causative agent of chronic human african trypanosomiasis.</title>
        <authorList>
            <person name="Jackson A.P."/>
            <person name="Sanders M."/>
            <person name="Berry A."/>
            <person name="McQuillan J."/>
            <person name="Aslett M.A."/>
            <person name="Quail M.A."/>
            <person name="Chukualim B."/>
            <person name="Capewell P."/>
            <person name="MacLeod A."/>
            <person name="Melville S.E."/>
            <person name="Gibson W."/>
            <person name="Barry J.D."/>
            <person name="Berriman M."/>
            <person name="Hertz-Fowler C."/>
        </authorList>
    </citation>
    <scope>NUCLEOTIDE SEQUENCE [LARGE SCALE GENOMIC DNA]</scope>
    <source>
        <strain evidence="3">MHOM/CI/86/DAL972</strain>
    </source>
</reference>
<keyword evidence="1" id="KW-0812">Transmembrane</keyword>
<proteinExistence type="predicted"/>
<accession>D0A8F6</accession>
<evidence type="ECO:0000256" key="1">
    <source>
        <dbReference type="SAM" id="Phobius"/>
    </source>
</evidence>
<name>D0A8F6_TRYB9</name>
<dbReference type="AlphaFoldDB" id="D0A8F6"/>
<dbReference type="EMBL" id="FN554974">
    <property type="protein sequence ID" value="CBH17957.1"/>
    <property type="molecule type" value="Genomic_DNA"/>
</dbReference>
<sequence>MEAMVTDSMERCEVCMITATKQLSETRSNTARHATREGVTDAASVCLLVWLYYFFIPVVVICFFSLLFQCGNSARPLHREVTVKRRAVPPLTALLPGSA</sequence>
<keyword evidence="1" id="KW-0472">Membrane</keyword>
<organism evidence="2 3">
    <name type="scientific">Trypanosoma brucei gambiense (strain MHOM/CI/86/DAL972)</name>
    <dbReference type="NCBI Taxonomy" id="679716"/>
    <lineage>
        <taxon>Eukaryota</taxon>
        <taxon>Discoba</taxon>
        <taxon>Euglenozoa</taxon>
        <taxon>Kinetoplastea</taxon>
        <taxon>Metakinetoplastina</taxon>
        <taxon>Trypanosomatida</taxon>
        <taxon>Trypanosomatidae</taxon>
        <taxon>Trypanosoma</taxon>
    </lineage>
</organism>
<keyword evidence="1" id="KW-1133">Transmembrane helix</keyword>
<evidence type="ECO:0000313" key="2">
    <source>
        <dbReference type="EMBL" id="CBH17957.1"/>
    </source>
</evidence>
<gene>
    <name evidence="2" type="ORF">TbgDal_XI10760</name>
</gene>
<dbReference type="RefSeq" id="XP_011780221.1">
    <property type="nucleotide sequence ID" value="XM_011781919.1"/>
</dbReference>
<protein>
    <submittedName>
        <fullName evidence="2">Uncharacterized protein</fullName>
    </submittedName>
</protein>
<evidence type="ECO:0000313" key="3">
    <source>
        <dbReference type="Proteomes" id="UP000002316"/>
    </source>
</evidence>
<dbReference type="KEGG" id="tbg:TbgDal_XI10760"/>